<dbReference type="InterPro" id="IPR000182">
    <property type="entry name" value="GNAT_dom"/>
</dbReference>
<evidence type="ECO:0000256" key="1">
    <source>
        <dbReference type="ARBA" id="ARBA00022679"/>
    </source>
</evidence>
<dbReference type="Proteomes" id="UP000283709">
    <property type="component" value="Unassembled WGS sequence"/>
</dbReference>
<dbReference type="PROSITE" id="PS51186">
    <property type="entry name" value="GNAT"/>
    <property type="match status" value="1"/>
</dbReference>
<dbReference type="NCBIfam" id="NF007807">
    <property type="entry name" value="PRK10514.1"/>
    <property type="match status" value="1"/>
</dbReference>
<comment type="caution">
    <text evidence="4">The sequence shown here is derived from an EMBL/GenBank/DDBJ whole genome shotgun (WGS) entry which is preliminary data.</text>
</comment>
<dbReference type="EMBL" id="MCAS01000016">
    <property type="protein sequence ID" value="RKF45376.1"/>
    <property type="molecule type" value="Genomic_DNA"/>
</dbReference>
<dbReference type="PANTHER" id="PTHR43800:SF1">
    <property type="entry name" value="PEPTIDYL-LYSINE N-ACETYLTRANSFERASE YJAB"/>
    <property type="match status" value="1"/>
</dbReference>
<evidence type="ECO:0000259" key="3">
    <source>
        <dbReference type="PROSITE" id="PS51186"/>
    </source>
</evidence>
<evidence type="ECO:0000313" key="5">
    <source>
        <dbReference type="Proteomes" id="UP000283709"/>
    </source>
</evidence>
<dbReference type="Gene3D" id="3.40.630.30">
    <property type="match status" value="1"/>
</dbReference>
<protein>
    <submittedName>
        <fullName evidence="4">GNAT family acetyltransferase</fullName>
    </submittedName>
</protein>
<dbReference type="RefSeq" id="WP_120345448.1">
    <property type="nucleotide sequence ID" value="NZ_MCAS01000016.1"/>
</dbReference>
<reference evidence="4 5" key="1">
    <citation type="submission" date="2016-07" db="EMBL/GenBank/DDBJ databases">
        <title>Genome analysis of Burkholderia fungorum ES3-20.</title>
        <authorList>
            <person name="Xu D."/>
            <person name="Yao R."/>
            <person name="Zheng S."/>
        </authorList>
    </citation>
    <scope>NUCLEOTIDE SEQUENCE [LARGE SCALE GENOMIC DNA]</scope>
    <source>
        <strain evidence="4 5">ES3-20</strain>
    </source>
</reference>
<keyword evidence="1 4" id="KW-0808">Transferase</keyword>
<dbReference type="AlphaFoldDB" id="A0A420GJR8"/>
<feature type="domain" description="N-acetyltransferase" evidence="3">
    <location>
        <begin position="1"/>
        <end position="143"/>
    </location>
</feature>
<keyword evidence="2" id="KW-0012">Acyltransferase</keyword>
<evidence type="ECO:0000256" key="2">
    <source>
        <dbReference type="ARBA" id="ARBA00023315"/>
    </source>
</evidence>
<dbReference type="SUPFAM" id="SSF55729">
    <property type="entry name" value="Acyl-CoA N-acyltransferases (Nat)"/>
    <property type="match status" value="1"/>
</dbReference>
<dbReference type="OrthoDB" id="9789605at2"/>
<accession>A0A420GJR8</accession>
<dbReference type="PANTHER" id="PTHR43800">
    <property type="entry name" value="PEPTIDYL-LYSINE N-ACETYLTRANSFERASE YJAB"/>
    <property type="match status" value="1"/>
</dbReference>
<proteinExistence type="predicted"/>
<dbReference type="InterPro" id="IPR016181">
    <property type="entry name" value="Acyl_CoA_acyltransferase"/>
</dbReference>
<organism evidence="4 5">
    <name type="scientific">Paraburkholderia fungorum</name>
    <dbReference type="NCBI Taxonomy" id="134537"/>
    <lineage>
        <taxon>Bacteria</taxon>
        <taxon>Pseudomonadati</taxon>
        <taxon>Pseudomonadota</taxon>
        <taxon>Betaproteobacteria</taxon>
        <taxon>Burkholderiales</taxon>
        <taxon>Burkholderiaceae</taxon>
        <taxon>Paraburkholderia</taxon>
    </lineage>
</organism>
<sequence>MPIRKRVPTDNSLLVEIWLRAVRATHTFLSEQDIEELYPQVRDLYLPAVDIWVCEDATGCLTGFIGLQDTQVEMLFVDPANFGQGIGTALLDHARKRHASLTVDVNEQNPRAHGFYRRYGFEDAGRSATDSAGRPFPLIHMVLPQ</sequence>
<dbReference type="CDD" id="cd04301">
    <property type="entry name" value="NAT_SF"/>
    <property type="match status" value="1"/>
</dbReference>
<gene>
    <name evidence="4" type="ORF">BCY88_27050</name>
</gene>
<dbReference type="GO" id="GO:0016747">
    <property type="term" value="F:acyltransferase activity, transferring groups other than amino-acyl groups"/>
    <property type="evidence" value="ECO:0007669"/>
    <property type="project" value="InterPro"/>
</dbReference>
<evidence type="ECO:0000313" key="4">
    <source>
        <dbReference type="EMBL" id="RKF45376.1"/>
    </source>
</evidence>
<dbReference type="Pfam" id="PF13508">
    <property type="entry name" value="Acetyltransf_7"/>
    <property type="match status" value="1"/>
</dbReference>
<name>A0A420GJR8_9BURK</name>